<feature type="transmembrane region" description="Helical" evidence="6">
    <location>
        <begin position="403"/>
        <end position="423"/>
    </location>
</feature>
<feature type="transmembrane region" description="Helical" evidence="6">
    <location>
        <begin position="99"/>
        <end position="122"/>
    </location>
</feature>
<feature type="transmembrane region" description="Helical" evidence="6">
    <location>
        <begin position="343"/>
        <end position="367"/>
    </location>
</feature>
<comment type="subcellular location">
    <subcellularLocation>
        <location evidence="1">Cell membrane</location>
        <topology evidence="1">Multi-pass membrane protein</topology>
    </subcellularLocation>
</comment>
<evidence type="ECO:0000256" key="4">
    <source>
        <dbReference type="ARBA" id="ARBA00022989"/>
    </source>
</evidence>
<dbReference type="GO" id="GO:0005886">
    <property type="term" value="C:plasma membrane"/>
    <property type="evidence" value="ECO:0007669"/>
    <property type="project" value="UniProtKB-SubCell"/>
</dbReference>
<keyword evidence="5 6" id="KW-0472">Membrane</keyword>
<keyword evidence="3 6" id="KW-0812">Transmembrane</keyword>
<dbReference type="OrthoDB" id="3246647at2"/>
<evidence type="ECO:0000313" key="8">
    <source>
        <dbReference type="Proteomes" id="UP000318102"/>
    </source>
</evidence>
<accession>A0A559IW07</accession>
<sequence>MGSLLSRWSKRMAGASHNAHTRRTSLWHLFSWTLTGNVLYAACQWALLIVLAQRGSVEDVGVFSLALAISAPIFLFTNMQLRGILATDAEQLFATGVYVQLRIVSSCLALIATLGCAAMYVSSWETCMAIVLIGISKWFESISELLYGWWQQHHRMDWSAQSLILRGLLSLSLFSGAYIYTGSLLTALTVYALIWGCILIAFDIPRARRLEGFTWRGSRRAGLKLLQQCWPMGIVMMLVSLQANVPRYFISDAYGEAALGYFSALMYVMVAATTVVSALGQSISPHLARAWSAVDRHALRSLLRKAAYIICAIGVGMTLGSWLLGSWLLTILYGADYAQYSDLFLILTISTAFGCIGSLLGFALTAARVFRAQLVIHLCTVLLTVVLQYAVTAMDMPMQSTGYTLLVSNLLSVVLAGIAWRNCMKVLMRQKLKTNLLLSEKTGG</sequence>
<dbReference type="RefSeq" id="WP_144986640.1">
    <property type="nucleotide sequence ID" value="NZ_VNJK01000001.1"/>
</dbReference>
<feature type="transmembrane region" description="Helical" evidence="6">
    <location>
        <begin position="26"/>
        <end position="48"/>
    </location>
</feature>
<dbReference type="AlphaFoldDB" id="A0A559IW07"/>
<keyword evidence="4 6" id="KW-1133">Transmembrane helix</keyword>
<organism evidence="7 8">
    <name type="scientific">Paenibacillus agilis</name>
    <dbReference type="NCBI Taxonomy" id="3020863"/>
    <lineage>
        <taxon>Bacteria</taxon>
        <taxon>Bacillati</taxon>
        <taxon>Bacillota</taxon>
        <taxon>Bacilli</taxon>
        <taxon>Bacillales</taxon>
        <taxon>Paenibacillaceae</taxon>
        <taxon>Paenibacillus</taxon>
    </lineage>
</organism>
<comment type="caution">
    <text evidence="7">The sequence shown here is derived from an EMBL/GenBank/DDBJ whole genome shotgun (WGS) entry which is preliminary data.</text>
</comment>
<evidence type="ECO:0000256" key="6">
    <source>
        <dbReference type="SAM" id="Phobius"/>
    </source>
</evidence>
<feature type="transmembrane region" description="Helical" evidence="6">
    <location>
        <begin position="225"/>
        <end position="245"/>
    </location>
</feature>
<keyword evidence="2" id="KW-1003">Cell membrane</keyword>
<dbReference type="PANTHER" id="PTHR30250">
    <property type="entry name" value="PST FAMILY PREDICTED COLANIC ACID TRANSPORTER"/>
    <property type="match status" value="1"/>
</dbReference>
<gene>
    <name evidence="7" type="ORF">FPZ44_01195</name>
</gene>
<feature type="transmembrane region" description="Helical" evidence="6">
    <location>
        <begin position="257"/>
        <end position="279"/>
    </location>
</feature>
<feature type="transmembrane region" description="Helical" evidence="6">
    <location>
        <begin position="306"/>
        <end position="331"/>
    </location>
</feature>
<dbReference type="InterPro" id="IPR050833">
    <property type="entry name" value="Poly_Biosynth_Transport"/>
</dbReference>
<dbReference type="EMBL" id="VNJK01000001">
    <property type="protein sequence ID" value="TVX91793.1"/>
    <property type="molecule type" value="Genomic_DNA"/>
</dbReference>
<keyword evidence="8" id="KW-1185">Reference proteome</keyword>
<dbReference type="Proteomes" id="UP000318102">
    <property type="component" value="Unassembled WGS sequence"/>
</dbReference>
<feature type="transmembrane region" description="Helical" evidence="6">
    <location>
        <begin position="128"/>
        <end position="150"/>
    </location>
</feature>
<feature type="transmembrane region" description="Helical" evidence="6">
    <location>
        <begin position="374"/>
        <end position="391"/>
    </location>
</feature>
<reference evidence="7 8" key="1">
    <citation type="submission" date="2019-07" db="EMBL/GenBank/DDBJ databases">
        <authorList>
            <person name="Kim J."/>
        </authorList>
    </citation>
    <scope>NUCLEOTIDE SEQUENCE [LARGE SCALE GENOMIC DNA]</scope>
    <source>
        <strain evidence="7 8">N4</strain>
    </source>
</reference>
<dbReference type="PANTHER" id="PTHR30250:SF11">
    <property type="entry name" value="O-ANTIGEN TRANSPORTER-RELATED"/>
    <property type="match status" value="1"/>
</dbReference>
<protein>
    <submittedName>
        <fullName evidence="7">Lipopolysaccharide biosynthesis protein</fullName>
    </submittedName>
</protein>
<name>A0A559IW07_9BACL</name>
<feature type="transmembrane region" description="Helical" evidence="6">
    <location>
        <begin position="186"/>
        <end position="204"/>
    </location>
</feature>
<evidence type="ECO:0000256" key="2">
    <source>
        <dbReference type="ARBA" id="ARBA00022475"/>
    </source>
</evidence>
<feature type="transmembrane region" description="Helical" evidence="6">
    <location>
        <begin position="60"/>
        <end position="78"/>
    </location>
</feature>
<evidence type="ECO:0000256" key="3">
    <source>
        <dbReference type="ARBA" id="ARBA00022692"/>
    </source>
</evidence>
<proteinExistence type="predicted"/>
<evidence type="ECO:0000256" key="1">
    <source>
        <dbReference type="ARBA" id="ARBA00004651"/>
    </source>
</evidence>
<evidence type="ECO:0000256" key="5">
    <source>
        <dbReference type="ARBA" id="ARBA00023136"/>
    </source>
</evidence>
<evidence type="ECO:0000313" key="7">
    <source>
        <dbReference type="EMBL" id="TVX91793.1"/>
    </source>
</evidence>